<feature type="transmembrane region" description="Helical" evidence="7">
    <location>
        <begin position="175"/>
        <end position="194"/>
    </location>
</feature>
<dbReference type="InterPro" id="IPR001626">
    <property type="entry name" value="ABC_TroCD"/>
</dbReference>
<name>A0A6J4HFP9_9ACTN</name>
<evidence type="ECO:0000256" key="4">
    <source>
        <dbReference type="ARBA" id="ARBA00022989"/>
    </source>
</evidence>
<comment type="subcellular location">
    <subcellularLocation>
        <location evidence="6">Cell membrane</location>
        <topology evidence="6">Multi-pass membrane protein</topology>
    </subcellularLocation>
    <subcellularLocation>
        <location evidence="1">Membrane</location>
        <topology evidence="1">Multi-pass membrane protein</topology>
    </subcellularLocation>
</comment>
<dbReference type="GO" id="GO:0010043">
    <property type="term" value="P:response to zinc ion"/>
    <property type="evidence" value="ECO:0007669"/>
    <property type="project" value="TreeGrafter"/>
</dbReference>
<dbReference type="GO" id="GO:0043190">
    <property type="term" value="C:ATP-binding cassette (ABC) transporter complex"/>
    <property type="evidence" value="ECO:0007669"/>
    <property type="project" value="InterPro"/>
</dbReference>
<feature type="transmembrane region" description="Helical" evidence="7">
    <location>
        <begin position="136"/>
        <end position="154"/>
    </location>
</feature>
<feature type="transmembrane region" description="Helical" evidence="7">
    <location>
        <begin position="20"/>
        <end position="38"/>
    </location>
</feature>
<keyword evidence="6" id="KW-0813">Transport</keyword>
<evidence type="ECO:0000256" key="5">
    <source>
        <dbReference type="ARBA" id="ARBA00023136"/>
    </source>
</evidence>
<reference evidence="8" key="1">
    <citation type="submission" date="2020-02" db="EMBL/GenBank/DDBJ databases">
        <authorList>
            <person name="Meier V. D."/>
        </authorList>
    </citation>
    <scope>NUCLEOTIDE SEQUENCE</scope>
    <source>
        <strain evidence="8">AVDCRST_MAG76</strain>
    </source>
</reference>
<evidence type="ECO:0000256" key="3">
    <source>
        <dbReference type="ARBA" id="ARBA00022692"/>
    </source>
</evidence>
<feature type="transmembrane region" description="Helical" evidence="7">
    <location>
        <begin position="255"/>
        <end position="277"/>
    </location>
</feature>
<dbReference type="GO" id="GO:0055085">
    <property type="term" value="P:transmembrane transport"/>
    <property type="evidence" value="ECO:0007669"/>
    <property type="project" value="InterPro"/>
</dbReference>
<gene>
    <name evidence="8" type="ORF">AVDCRST_MAG76-695</name>
</gene>
<keyword evidence="3 6" id="KW-0812">Transmembrane</keyword>
<keyword evidence="4 7" id="KW-1133">Transmembrane helix</keyword>
<dbReference type="InterPro" id="IPR037294">
    <property type="entry name" value="ABC_BtuC-like"/>
</dbReference>
<accession>A0A6J4HFP9</accession>
<protein>
    <submittedName>
        <fullName evidence="8">Mn-Zn_transporter</fullName>
    </submittedName>
</protein>
<feature type="transmembrane region" description="Helical" evidence="7">
    <location>
        <begin position="58"/>
        <end position="84"/>
    </location>
</feature>
<dbReference type="PANTHER" id="PTHR30477:SF13">
    <property type="entry name" value="IRON TRANSPORT SYSTEM MEMBRANE PROTEIN HI_0360-RELATED"/>
    <property type="match status" value="1"/>
</dbReference>
<feature type="transmembrane region" description="Helical" evidence="7">
    <location>
        <begin position="96"/>
        <end position="116"/>
    </location>
</feature>
<organism evidence="8">
    <name type="scientific">uncultured Acidimicrobiales bacterium</name>
    <dbReference type="NCBI Taxonomy" id="310071"/>
    <lineage>
        <taxon>Bacteria</taxon>
        <taxon>Bacillati</taxon>
        <taxon>Actinomycetota</taxon>
        <taxon>Acidimicrobiia</taxon>
        <taxon>Acidimicrobiales</taxon>
        <taxon>environmental samples</taxon>
    </lineage>
</organism>
<dbReference type="AlphaFoldDB" id="A0A6J4HFP9"/>
<evidence type="ECO:0000256" key="6">
    <source>
        <dbReference type="RuleBase" id="RU003943"/>
    </source>
</evidence>
<dbReference type="EMBL" id="CADCSZ010000040">
    <property type="protein sequence ID" value="CAA9220990.1"/>
    <property type="molecule type" value="Genomic_DNA"/>
</dbReference>
<feature type="transmembrane region" description="Helical" evidence="7">
    <location>
        <begin position="224"/>
        <end position="243"/>
    </location>
</feature>
<evidence type="ECO:0000313" key="8">
    <source>
        <dbReference type="EMBL" id="CAA9220990.1"/>
    </source>
</evidence>
<feature type="transmembrane region" description="Helical" evidence="7">
    <location>
        <begin position="200"/>
        <end position="217"/>
    </location>
</feature>
<evidence type="ECO:0000256" key="1">
    <source>
        <dbReference type="ARBA" id="ARBA00004141"/>
    </source>
</evidence>
<evidence type="ECO:0000256" key="2">
    <source>
        <dbReference type="ARBA" id="ARBA00008034"/>
    </source>
</evidence>
<dbReference type="PANTHER" id="PTHR30477">
    <property type="entry name" value="ABC-TRANSPORTER METAL-BINDING PROTEIN"/>
    <property type="match status" value="1"/>
</dbReference>
<dbReference type="SUPFAM" id="SSF81345">
    <property type="entry name" value="ABC transporter involved in vitamin B12 uptake, BtuC"/>
    <property type="match status" value="1"/>
</dbReference>
<keyword evidence="5 7" id="KW-0472">Membrane</keyword>
<dbReference type="Pfam" id="PF00950">
    <property type="entry name" value="ABC-3"/>
    <property type="match status" value="1"/>
</dbReference>
<evidence type="ECO:0000256" key="7">
    <source>
        <dbReference type="SAM" id="Phobius"/>
    </source>
</evidence>
<dbReference type="Gene3D" id="1.10.3470.10">
    <property type="entry name" value="ABC transporter involved in vitamin B12 uptake, BtuC"/>
    <property type="match status" value="1"/>
</dbReference>
<proteinExistence type="inferred from homology"/>
<sequence>MIRQLLFDPYQLGFMRRALLEVLLLAVLGGVVGVHVLLRRLTFLTEALQHTVFPGIAVAFATGQSLLLGAVVAAAATIVLLAILTNRLRVDQEAALAVLLSTFFALGVVIVSRRTGYTADLNQLLFGRILDVDRRQVIETALIASVVLVIVALAHRQLVIVAFDRAHAETLGYRVIVLDLLLNAAVACMVVVAVRAVGTVLMVAFVVTPAASARLLGRSVVSTMAIAVVLAGLLGWVGLSASFDASVNRGLRLASGATVVAAYTVGFCLIGAGRHLARRLGSRRHLVEAAP</sequence>
<comment type="similarity">
    <text evidence="2 6">Belongs to the ABC-3 integral membrane protein family.</text>
</comment>